<feature type="transmembrane region" description="Helical" evidence="1">
    <location>
        <begin position="130"/>
        <end position="148"/>
    </location>
</feature>
<feature type="transmembrane region" description="Helical" evidence="1">
    <location>
        <begin position="81"/>
        <end position="101"/>
    </location>
</feature>
<keyword evidence="1" id="KW-1133">Transmembrane helix</keyword>
<keyword evidence="1" id="KW-0472">Membrane</keyword>
<evidence type="ECO:0000256" key="1">
    <source>
        <dbReference type="SAM" id="Phobius"/>
    </source>
</evidence>
<feature type="transmembrane region" description="Helical" evidence="1">
    <location>
        <begin position="51"/>
        <end position="69"/>
    </location>
</feature>
<dbReference type="Proteomes" id="UP001165685">
    <property type="component" value="Unassembled WGS sequence"/>
</dbReference>
<dbReference type="RefSeq" id="WP_270676520.1">
    <property type="nucleotide sequence ID" value="NZ_JAQFWP010000007.1"/>
</dbReference>
<comment type="caution">
    <text evidence="2">The sequence shown here is derived from an EMBL/GenBank/DDBJ whole genome shotgun (WGS) entry which is preliminary data.</text>
</comment>
<evidence type="ECO:0000313" key="3">
    <source>
        <dbReference type="Proteomes" id="UP001165685"/>
    </source>
</evidence>
<sequence>MRGLIGFLPWIVYGFIATGDEWRWGGLVGLGIALVLIAWDRAQGRGWDETMVETTAAAFFALVVLYSLLRPDSELPRYGPALLNAALALMAWGSLALRTPFTLGIARAMAPEEVHGTAAFRALNTVITRFWAVCFTAAATALAVVLSLDPYATALVITIKAATFAVPIAFTVRYPKAVRRRLRA</sequence>
<keyword evidence="3" id="KW-1185">Reference proteome</keyword>
<keyword evidence="1" id="KW-0812">Transmembrane</keyword>
<protein>
    <recommendedName>
        <fullName evidence="4">Intracellular septation protein A</fullName>
    </recommendedName>
</protein>
<accession>A0ABT4TID6</accession>
<proteinExistence type="predicted"/>
<organism evidence="2 3">
    <name type="scientific">Nocardiopsis suaedae</name>
    <dbReference type="NCBI Taxonomy" id="3018444"/>
    <lineage>
        <taxon>Bacteria</taxon>
        <taxon>Bacillati</taxon>
        <taxon>Actinomycetota</taxon>
        <taxon>Actinomycetes</taxon>
        <taxon>Streptosporangiales</taxon>
        <taxon>Nocardiopsidaceae</taxon>
        <taxon>Nocardiopsis</taxon>
    </lineage>
</organism>
<feature type="transmembrane region" description="Helical" evidence="1">
    <location>
        <begin position="154"/>
        <end position="174"/>
    </location>
</feature>
<reference evidence="2" key="1">
    <citation type="submission" date="2023-01" db="EMBL/GenBank/DDBJ databases">
        <title>Draft genome sequence of Nocardiopsis sp. LSu2-4 isolated from halophytes.</title>
        <authorList>
            <person name="Duangmal K."/>
            <person name="Chantavorakit T."/>
        </authorList>
    </citation>
    <scope>NUCLEOTIDE SEQUENCE</scope>
    <source>
        <strain evidence="2">LSu2-4</strain>
    </source>
</reference>
<gene>
    <name evidence="2" type="ORF">O4U47_05885</name>
</gene>
<name>A0ABT4TID6_9ACTN</name>
<dbReference type="EMBL" id="JAQFWP010000007">
    <property type="protein sequence ID" value="MDA2804034.1"/>
    <property type="molecule type" value="Genomic_DNA"/>
</dbReference>
<evidence type="ECO:0008006" key="4">
    <source>
        <dbReference type="Google" id="ProtNLM"/>
    </source>
</evidence>
<feature type="transmembrane region" description="Helical" evidence="1">
    <location>
        <begin position="22"/>
        <end position="39"/>
    </location>
</feature>
<evidence type="ECO:0000313" key="2">
    <source>
        <dbReference type="EMBL" id="MDA2804034.1"/>
    </source>
</evidence>